<dbReference type="STRING" id="1231391.GCA_000308195_02741"/>
<reference evidence="20 21" key="1">
    <citation type="submission" date="2018-04" db="EMBL/GenBank/DDBJ databases">
        <title>Genomic Encyclopedia of Type Strains, Phase IV (KMG-IV): sequencing the most valuable type-strain genomes for metagenomic binning, comparative biology and taxonomic classification.</title>
        <authorList>
            <person name="Goeker M."/>
        </authorList>
    </citation>
    <scope>NUCLEOTIDE SEQUENCE [LARGE SCALE GENOMIC DNA]</scope>
    <source>
        <strain evidence="20 21">DSM 10065</strain>
    </source>
</reference>
<evidence type="ECO:0000256" key="10">
    <source>
        <dbReference type="ARBA" id="ARBA00023077"/>
    </source>
</evidence>
<evidence type="ECO:0000256" key="6">
    <source>
        <dbReference type="ARBA" id="ARBA00022692"/>
    </source>
</evidence>
<dbReference type="Proteomes" id="UP000246145">
    <property type="component" value="Unassembled WGS sequence"/>
</dbReference>
<evidence type="ECO:0000256" key="15">
    <source>
        <dbReference type="RuleBase" id="RU003357"/>
    </source>
</evidence>
<evidence type="ECO:0000256" key="3">
    <source>
        <dbReference type="ARBA" id="ARBA00022448"/>
    </source>
</evidence>
<keyword evidence="5" id="KW-0410">Iron transport</keyword>
<evidence type="ECO:0000256" key="16">
    <source>
        <dbReference type="SAM" id="MobiDB-lite"/>
    </source>
</evidence>
<dbReference type="InterPro" id="IPR039426">
    <property type="entry name" value="TonB-dep_rcpt-like"/>
</dbReference>
<dbReference type="PROSITE" id="PS52016">
    <property type="entry name" value="TONB_DEPENDENT_REC_3"/>
    <property type="match status" value="1"/>
</dbReference>
<name>A0A2U1CIN9_9BURK</name>
<dbReference type="GO" id="GO:0009279">
    <property type="term" value="C:cell outer membrane"/>
    <property type="evidence" value="ECO:0007669"/>
    <property type="project" value="UniProtKB-SubCell"/>
</dbReference>
<gene>
    <name evidence="20" type="ORF">C7440_3373</name>
</gene>
<dbReference type="SUPFAM" id="SSF56935">
    <property type="entry name" value="Porins"/>
    <property type="match status" value="1"/>
</dbReference>
<dbReference type="Pfam" id="PF07715">
    <property type="entry name" value="Plug"/>
    <property type="match status" value="1"/>
</dbReference>
<dbReference type="InterPro" id="IPR037066">
    <property type="entry name" value="Plug_dom_sf"/>
</dbReference>
<comment type="similarity">
    <text evidence="2 14 15">Belongs to the TonB-dependent receptor family.</text>
</comment>
<evidence type="ECO:0000256" key="11">
    <source>
        <dbReference type="ARBA" id="ARBA00023136"/>
    </source>
</evidence>
<evidence type="ECO:0000256" key="5">
    <source>
        <dbReference type="ARBA" id="ARBA00022496"/>
    </source>
</evidence>
<evidence type="ECO:0000256" key="13">
    <source>
        <dbReference type="ARBA" id="ARBA00023237"/>
    </source>
</evidence>
<feature type="domain" description="TonB-dependent receptor plug" evidence="19">
    <location>
        <begin position="65"/>
        <end position="174"/>
    </location>
</feature>
<keyword evidence="12 20" id="KW-0675">Receptor</keyword>
<evidence type="ECO:0000259" key="19">
    <source>
        <dbReference type="Pfam" id="PF07715"/>
    </source>
</evidence>
<evidence type="ECO:0000259" key="18">
    <source>
        <dbReference type="Pfam" id="PF00593"/>
    </source>
</evidence>
<accession>A0A2U1CIN9</accession>
<feature type="compositionally biased region" description="Basic and acidic residues" evidence="16">
    <location>
        <begin position="278"/>
        <end position="293"/>
    </location>
</feature>
<evidence type="ECO:0000256" key="17">
    <source>
        <dbReference type="SAM" id="SignalP"/>
    </source>
</evidence>
<dbReference type="InterPro" id="IPR000531">
    <property type="entry name" value="Beta-barrel_TonB"/>
</dbReference>
<keyword evidence="10 15" id="KW-0798">TonB box</keyword>
<evidence type="ECO:0000256" key="8">
    <source>
        <dbReference type="ARBA" id="ARBA00023004"/>
    </source>
</evidence>
<evidence type="ECO:0000256" key="4">
    <source>
        <dbReference type="ARBA" id="ARBA00022452"/>
    </source>
</evidence>
<keyword evidence="8" id="KW-0408">Iron</keyword>
<dbReference type="AlphaFoldDB" id="A0A2U1CIN9"/>
<feature type="signal peptide" evidence="17">
    <location>
        <begin position="1"/>
        <end position="29"/>
    </location>
</feature>
<dbReference type="PANTHER" id="PTHR32552:SF68">
    <property type="entry name" value="FERRICHROME OUTER MEMBRANE TRANSPORTER_PHAGE RECEPTOR"/>
    <property type="match status" value="1"/>
</dbReference>
<dbReference type="EMBL" id="QEKO01000006">
    <property type="protein sequence ID" value="PVY60869.1"/>
    <property type="molecule type" value="Genomic_DNA"/>
</dbReference>
<keyword evidence="11 14" id="KW-0472">Membrane</keyword>
<keyword evidence="7 17" id="KW-0732">Signal</keyword>
<keyword evidence="9" id="KW-0406">Ion transport</keyword>
<keyword evidence="21" id="KW-1185">Reference proteome</keyword>
<dbReference type="RefSeq" id="WP_243410959.1">
    <property type="nucleotide sequence ID" value="NZ_JACCEX010000010.1"/>
</dbReference>
<evidence type="ECO:0000313" key="20">
    <source>
        <dbReference type="EMBL" id="PVY60869.1"/>
    </source>
</evidence>
<dbReference type="InterPro" id="IPR036942">
    <property type="entry name" value="Beta-barrel_TonB_sf"/>
</dbReference>
<evidence type="ECO:0000256" key="2">
    <source>
        <dbReference type="ARBA" id="ARBA00009810"/>
    </source>
</evidence>
<evidence type="ECO:0000256" key="1">
    <source>
        <dbReference type="ARBA" id="ARBA00004571"/>
    </source>
</evidence>
<feature type="domain" description="TonB-dependent receptor-like beta-barrel" evidence="18">
    <location>
        <begin position="264"/>
        <end position="667"/>
    </location>
</feature>
<dbReference type="Gene3D" id="2.170.130.10">
    <property type="entry name" value="TonB-dependent receptor, plug domain"/>
    <property type="match status" value="1"/>
</dbReference>
<dbReference type="Pfam" id="PF00593">
    <property type="entry name" value="TonB_dep_Rec_b-barrel"/>
    <property type="match status" value="1"/>
</dbReference>
<dbReference type="Gene3D" id="2.40.170.20">
    <property type="entry name" value="TonB-dependent receptor, beta-barrel domain"/>
    <property type="match status" value="1"/>
</dbReference>
<evidence type="ECO:0000256" key="12">
    <source>
        <dbReference type="ARBA" id="ARBA00023170"/>
    </source>
</evidence>
<dbReference type="GO" id="GO:0015344">
    <property type="term" value="F:siderophore uptake transmembrane transporter activity"/>
    <property type="evidence" value="ECO:0007669"/>
    <property type="project" value="TreeGrafter"/>
</dbReference>
<evidence type="ECO:0000256" key="7">
    <source>
        <dbReference type="ARBA" id="ARBA00022729"/>
    </source>
</evidence>
<feature type="compositionally biased region" description="Polar residues" evidence="16">
    <location>
        <begin position="266"/>
        <end position="277"/>
    </location>
</feature>
<protein>
    <submittedName>
        <fullName evidence="20">Outer membrane receptor protein involved in Fe transport</fullName>
    </submittedName>
</protein>
<evidence type="ECO:0000313" key="21">
    <source>
        <dbReference type="Proteomes" id="UP000246145"/>
    </source>
</evidence>
<dbReference type="PANTHER" id="PTHR32552">
    <property type="entry name" value="FERRICHROME IRON RECEPTOR-RELATED"/>
    <property type="match status" value="1"/>
</dbReference>
<keyword evidence="3 14" id="KW-0813">Transport</keyword>
<proteinExistence type="inferred from homology"/>
<keyword evidence="4 14" id="KW-1134">Transmembrane beta strand</keyword>
<feature type="chain" id="PRO_5015651261" evidence="17">
    <location>
        <begin position="30"/>
        <end position="701"/>
    </location>
</feature>
<sequence length="701" mass="76339">METFLLHLTPLRLAILAAGAALSAASAHAADTADADAAIQLAQASPVQLSQVVVKGQRFAPETSGFTANVIEQDTIRERHVGNIQELFREVPGMSVNGLGLGGVADNLVMRGFANGGHGGDIGMVIDGIPLNEAMSHADGYVDQNVIIPLELEKMTVFKGPSSALYGNYNRGGTIAFESRKGGDYRELDLKAGSFGTVDLQGALGVPLGDGHEGNFAAQLYRSDGFRQQSKTEQGTVAGRLGFKLGGDTTLAISGRAHQGRWDSASYITEEQNNSSGRRFDKDPRVQNDGGKKDFYTGRIDLSTPLTQDIDLLAYGYFTRQTFTRSFSRPVSAAEWRQREEDYDRDVLGAGVSLNGLNTVAGSDLNWILGTEYVDESTRYNFRDGLDNRHNTPLTTGGTLPYLDRDYGSKAFSVYGQAEWNLSPMFRPILGLRYDSMTGDCHARSDEILGGTTCGDMPRYTHASPKIGIRSTWSSVVDTRLSYSEGFQLPPSDARYGPNGQSLDPTVLRQVEAGITLKPLDGLFVDAALFRIDTSNEVRSLGGGVYENFGKTRRQGIELDLGYAVTRNFDLSAALTWMDTKVLQHADPSIEGQAVPSVPRRTALLRGTYRFDNGWAADLALQHNSGYPVSSDGSKTLDGFTVADLTISYERKFWGQNQRFYLAVNNLTNRQYSTNSFIMGGQQLYAPAAPRSFMVGVNLNL</sequence>
<organism evidence="20 21">
    <name type="scientific">Pusillimonas noertemannii</name>
    <dbReference type="NCBI Taxonomy" id="305977"/>
    <lineage>
        <taxon>Bacteria</taxon>
        <taxon>Pseudomonadati</taxon>
        <taxon>Pseudomonadota</taxon>
        <taxon>Betaproteobacteria</taxon>
        <taxon>Burkholderiales</taxon>
        <taxon>Alcaligenaceae</taxon>
        <taxon>Pusillimonas</taxon>
    </lineage>
</organism>
<keyword evidence="13 14" id="KW-0998">Cell outer membrane</keyword>
<evidence type="ECO:0000256" key="14">
    <source>
        <dbReference type="PROSITE-ProRule" id="PRU01360"/>
    </source>
</evidence>
<comment type="subcellular location">
    <subcellularLocation>
        <location evidence="1 14">Cell outer membrane</location>
        <topology evidence="1 14">Multi-pass membrane protein</topology>
    </subcellularLocation>
</comment>
<feature type="region of interest" description="Disordered" evidence="16">
    <location>
        <begin position="264"/>
        <end position="293"/>
    </location>
</feature>
<keyword evidence="6 14" id="KW-0812">Transmembrane</keyword>
<dbReference type="CDD" id="cd01347">
    <property type="entry name" value="ligand_gated_channel"/>
    <property type="match status" value="1"/>
</dbReference>
<comment type="caution">
    <text evidence="20">The sequence shown here is derived from an EMBL/GenBank/DDBJ whole genome shotgun (WGS) entry which is preliminary data.</text>
</comment>
<evidence type="ECO:0000256" key="9">
    <source>
        <dbReference type="ARBA" id="ARBA00023065"/>
    </source>
</evidence>
<dbReference type="InterPro" id="IPR012910">
    <property type="entry name" value="Plug_dom"/>
</dbReference>